<keyword evidence="4 9" id="KW-0472">Membrane</keyword>
<keyword evidence="3 9" id="KW-1133">Transmembrane helix</keyword>
<evidence type="ECO:0000256" key="8">
    <source>
        <dbReference type="ARBA" id="ARBA00042362"/>
    </source>
</evidence>
<evidence type="ECO:0000256" key="5">
    <source>
        <dbReference type="ARBA" id="ARBA00034696"/>
    </source>
</evidence>
<dbReference type="InterPro" id="IPR020846">
    <property type="entry name" value="MFS_dom"/>
</dbReference>
<reference evidence="11" key="1">
    <citation type="submission" date="2022-02" db="EMBL/GenBank/DDBJ databases">
        <title>Atlantic sturgeon de novo genome assembly.</title>
        <authorList>
            <person name="Stock M."/>
            <person name="Klopp C."/>
            <person name="Guiguen Y."/>
            <person name="Cabau C."/>
            <person name="Parinello H."/>
            <person name="Santidrian Yebra-Pimentel E."/>
            <person name="Kuhl H."/>
            <person name="Dirks R.P."/>
            <person name="Guessner J."/>
            <person name="Wuertz S."/>
            <person name="Du K."/>
            <person name="Schartl M."/>
        </authorList>
    </citation>
    <scope>NUCLEOTIDE SEQUENCE</scope>
    <source>
        <strain evidence="11">STURGEONOMICS-FGT-2020</strain>
        <tissue evidence="11">Whole blood</tissue>
    </source>
</reference>
<evidence type="ECO:0000256" key="1">
    <source>
        <dbReference type="ARBA" id="ARBA00009203"/>
    </source>
</evidence>
<feature type="transmembrane region" description="Helical" evidence="9">
    <location>
        <begin position="350"/>
        <end position="369"/>
    </location>
</feature>
<evidence type="ECO:0000313" key="12">
    <source>
        <dbReference type="Proteomes" id="UP001230051"/>
    </source>
</evidence>
<dbReference type="Gene3D" id="1.20.1250.20">
    <property type="entry name" value="MFS general substrate transporter like domains"/>
    <property type="match status" value="1"/>
</dbReference>
<feature type="transmembrane region" description="Helical" evidence="9">
    <location>
        <begin position="408"/>
        <end position="426"/>
    </location>
</feature>
<dbReference type="SUPFAM" id="SSF103473">
    <property type="entry name" value="MFS general substrate transporter"/>
    <property type="match status" value="1"/>
</dbReference>
<dbReference type="Proteomes" id="UP001230051">
    <property type="component" value="Unassembled WGS sequence"/>
</dbReference>
<feature type="domain" description="Major facilitator superfamily (MFS) profile" evidence="10">
    <location>
        <begin position="105"/>
        <end position="521"/>
    </location>
</feature>
<keyword evidence="12" id="KW-1185">Reference proteome</keyword>
<comment type="caution">
    <text evidence="11">The sequence shown here is derived from an EMBL/GenBank/DDBJ whole genome shotgun (WGS) entry which is preliminary data.</text>
</comment>
<dbReference type="GO" id="GO:0022857">
    <property type="term" value="F:transmembrane transporter activity"/>
    <property type="evidence" value="ECO:0007669"/>
    <property type="project" value="InterPro"/>
</dbReference>
<dbReference type="FunFam" id="1.20.1250.20:FF:000023">
    <property type="entry name" value="Solute carrier family 22 member 6"/>
    <property type="match status" value="1"/>
</dbReference>
<evidence type="ECO:0000256" key="7">
    <source>
        <dbReference type="ARBA" id="ARBA00041768"/>
    </source>
</evidence>
<dbReference type="NCBIfam" id="TIGR00898">
    <property type="entry name" value="2A0119"/>
    <property type="match status" value="1"/>
</dbReference>
<evidence type="ECO:0000256" key="6">
    <source>
        <dbReference type="ARBA" id="ARBA00039897"/>
    </source>
</evidence>
<gene>
    <name evidence="11" type="primary">slc22a6-a</name>
    <name evidence="11" type="ORF">AOXY_G33353</name>
</gene>
<feature type="transmembrane region" description="Helical" evidence="9">
    <location>
        <begin position="233"/>
        <end position="256"/>
    </location>
</feature>
<evidence type="ECO:0000256" key="9">
    <source>
        <dbReference type="SAM" id="Phobius"/>
    </source>
</evidence>
<dbReference type="InterPro" id="IPR005828">
    <property type="entry name" value="MFS_sugar_transport-like"/>
</dbReference>
<dbReference type="Pfam" id="PF00083">
    <property type="entry name" value="Sugar_tr"/>
    <property type="match status" value="1"/>
</dbReference>
<dbReference type="GO" id="GO:0009925">
    <property type="term" value="C:basal plasma membrane"/>
    <property type="evidence" value="ECO:0007669"/>
    <property type="project" value="UniProtKB-SubCell"/>
</dbReference>
<name>A0AAD8CHQ6_ACIOX</name>
<dbReference type="AlphaFoldDB" id="A0AAD8CHQ6"/>
<feature type="transmembrane region" description="Helical" evidence="9">
    <location>
        <begin position="262"/>
        <end position="280"/>
    </location>
</feature>
<dbReference type="InterPro" id="IPR004749">
    <property type="entry name" value="Orgcat_transp/SVOP"/>
</dbReference>
<comment type="similarity">
    <text evidence="1">Belongs to the major facilitator (TC 2.A.1) superfamily. Organic cation transporter (TC 2.A.1.19) family.</text>
</comment>
<keyword evidence="2 9" id="KW-0812">Transmembrane</keyword>
<organism evidence="11 12">
    <name type="scientific">Acipenser oxyrinchus oxyrinchus</name>
    <dbReference type="NCBI Taxonomy" id="40147"/>
    <lineage>
        <taxon>Eukaryota</taxon>
        <taxon>Metazoa</taxon>
        <taxon>Chordata</taxon>
        <taxon>Craniata</taxon>
        <taxon>Vertebrata</taxon>
        <taxon>Euteleostomi</taxon>
        <taxon>Actinopterygii</taxon>
        <taxon>Chondrostei</taxon>
        <taxon>Acipenseriformes</taxon>
        <taxon>Acipenseridae</taxon>
        <taxon>Acipenser</taxon>
    </lineage>
</organism>
<protein>
    <recommendedName>
        <fullName evidence="6">Solute carrier family 22 member 6</fullName>
    </recommendedName>
    <alternativeName>
        <fullName evidence="8">Organic anion transporter 1</fullName>
    </alternativeName>
    <alternativeName>
        <fullName evidence="7">Renal organic anion transporter 1</fullName>
    </alternativeName>
</protein>
<dbReference type="PROSITE" id="PS50850">
    <property type="entry name" value="MFS"/>
    <property type="match status" value="1"/>
</dbReference>
<feature type="transmembrane region" description="Helical" evidence="9">
    <location>
        <begin position="16"/>
        <end position="37"/>
    </location>
</feature>
<evidence type="ECO:0000256" key="4">
    <source>
        <dbReference type="ARBA" id="ARBA00023136"/>
    </source>
</evidence>
<feature type="transmembrane region" description="Helical" evidence="9">
    <location>
        <begin position="197"/>
        <end position="221"/>
    </location>
</feature>
<evidence type="ECO:0000313" key="11">
    <source>
        <dbReference type="EMBL" id="KAK1150935.1"/>
    </source>
</evidence>
<comment type="subcellular location">
    <subcellularLocation>
        <location evidence="5">Basal cell membrane</location>
        <topology evidence="5">Multi-pass membrane protein</topology>
    </subcellularLocation>
</comment>
<proteinExistence type="inferred from homology"/>
<dbReference type="InterPro" id="IPR036259">
    <property type="entry name" value="MFS_trans_sf"/>
</dbReference>
<evidence type="ECO:0000256" key="2">
    <source>
        <dbReference type="ARBA" id="ARBA00022692"/>
    </source>
</evidence>
<dbReference type="PANTHER" id="PTHR24064">
    <property type="entry name" value="SOLUTE CARRIER FAMILY 22 MEMBER"/>
    <property type="match status" value="1"/>
</dbReference>
<evidence type="ECO:0000256" key="3">
    <source>
        <dbReference type="ARBA" id="ARBA00022989"/>
    </source>
</evidence>
<feature type="transmembrane region" description="Helical" evidence="9">
    <location>
        <begin position="151"/>
        <end position="168"/>
    </location>
</feature>
<feature type="transmembrane region" description="Helical" evidence="9">
    <location>
        <begin position="375"/>
        <end position="396"/>
    </location>
</feature>
<evidence type="ECO:0000259" key="10">
    <source>
        <dbReference type="PROSITE" id="PS50850"/>
    </source>
</evidence>
<sequence>MGFADLLDNIGGLGRFQLIHVALLSIPSLLMASHNLLQNFSAAVPKHHCRVANWTWPADSQNFSLSGLGEQDYLHAFIPLGKDLKPAKCQRYTEAQWQLASHNGSLDNATGLETEPCLDGWTYDKQEFTSTIVSEWDLVCSQRSLKQMSQTVYMGGVLTGAVIFGGLSDKFGRRAVLIWSYFQLAALGTCTAFSPSYIAFCVFRFLTGMAVSGVILNAVSLKMEWIPTKSRTIMGTLSSFCFTIGQMVLAGTAYCIRDWRKLQLAISVPFFICFLYSWWFSESARWLVLSNKSDEALKQIKRVATINGKHAEGEKITPETLKFHMHKEILSSKTMYTALDLVRTPGMRRITICLMVVWFSTSFAYYGLAMDLQKFGVSIYLIQVIFGAVDFPAKFLSTASMSFLGRRVTQGMCLLISGVMILANIFVPSDMQTVRTSLAVLGKGCLSSSFTCVYLYTGELYPTVIRQTGMGFGSMMARVGSMAAPAVLMLDEFLPALPGMVYGAAAIIAAVFAFLLPEMLDIPLPDTIEDVEQQRGNRKGILDKKLKKEMLPLQEMKEKSEVKELKVLAVKMTSDPRPPPSKSQPN</sequence>
<feature type="transmembrane region" description="Helical" evidence="9">
    <location>
        <begin position="496"/>
        <end position="516"/>
    </location>
</feature>
<accession>A0AAD8CHQ6</accession>
<dbReference type="EMBL" id="JAGXEW010000055">
    <property type="protein sequence ID" value="KAK1150935.1"/>
    <property type="molecule type" value="Genomic_DNA"/>
</dbReference>